<evidence type="ECO:0000313" key="6">
    <source>
        <dbReference type="Proteomes" id="UP000297814"/>
    </source>
</evidence>
<sequence length="413" mass="45326">MKQLDIMGVCNTPWSSKCTLEGNKFWFYSLSISIFGGLWDLYLLLSNNDTTPQPNLQQDPHGSDLSAKPVENSQVIVEQPGKNKNKGKFKTEILLKIIENAADIFQPGAGTGWIVSDRGIVVNQPQPQPQPPPPPSFKMEVPIDTALLFKQIKEKVTRDGDDQGEVTEELFESELKVLRKRLRLKKPEDIPSEHELRTANSICAYFWHKNGIKKAHELFPDAFAPRSTRKASEVKNEKVEEKPIAGPAATPIVSGTLIAGIPLHDWLALKQGDPETAKELMDNWKAEQAEKKAEQAALKAAASAEEKTEDTRAKRKSAVKKEENSDSDIDLSSMNDIGKKKAISAVYRGGVNVNAVAFGDPNPFGLLAKKESKEELEKGLEKEGPSSPAEAESEETSKTITEGGEDAGGDTVD</sequence>
<accession>A0A4Z1GBB4</accession>
<proteinExistence type="predicted"/>
<feature type="compositionally biased region" description="Acidic residues" evidence="4">
    <location>
        <begin position="403"/>
        <end position="413"/>
    </location>
</feature>
<keyword evidence="6" id="KW-1185">Reference proteome</keyword>
<evidence type="ECO:0000313" key="5">
    <source>
        <dbReference type="EMBL" id="TGO34234.1"/>
    </source>
</evidence>
<comment type="subcellular location">
    <subcellularLocation>
        <location evidence="3">Peroxisome membrane</location>
    </subcellularLocation>
</comment>
<comment type="caution">
    <text evidence="5">The sequence shown here is derived from an EMBL/GenBank/DDBJ whole genome shotgun (WGS) entry which is preliminary data.</text>
</comment>
<dbReference type="InterPro" id="IPR008733">
    <property type="entry name" value="PEX11"/>
</dbReference>
<dbReference type="GO" id="GO:0016559">
    <property type="term" value="P:peroxisome fission"/>
    <property type="evidence" value="ECO:0007669"/>
    <property type="project" value="InterPro"/>
</dbReference>
<evidence type="ECO:0000256" key="3">
    <source>
        <dbReference type="ARBA" id="ARBA00046271"/>
    </source>
</evidence>
<gene>
    <name evidence="5" type="ORF">BHYA_0206g00050</name>
</gene>
<name>A0A4Z1GBB4_9HELO</name>
<feature type="region of interest" description="Disordered" evidence="4">
    <location>
        <begin position="358"/>
        <end position="413"/>
    </location>
</feature>
<dbReference type="EMBL" id="PQXK01000206">
    <property type="protein sequence ID" value="TGO34234.1"/>
    <property type="molecule type" value="Genomic_DNA"/>
</dbReference>
<dbReference type="Proteomes" id="UP000297814">
    <property type="component" value="Unassembled WGS sequence"/>
</dbReference>
<reference evidence="5 6" key="1">
    <citation type="submission" date="2017-12" db="EMBL/GenBank/DDBJ databases">
        <title>Comparative genomics of Botrytis spp.</title>
        <authorList>
            <person name="Valero-Jimenez C.A."/>
            <person name="Tapia P."/>
            <person name="Veloso J."/>
            <person name="Silva-Moreno E."/>
            <person name="Staats M."/>
            <person name="Valdes J.H."/>
            <person name="Van Kan J.A.L."/>
        </authorList>
    </citation>
    <scope>NUCLEOTIDE SEQUENCE [LARGE SCALE GENOMIC DNA]</scope>
    <source>
        <strain evidence="5 6">Bh0001</strain>
    </source>
</reference>
<organism evidence="5 6">
    <name type="scientific">Botrytis hyacinthi</name>
    <dbReference type="NCBI Taxonomy" id="278943"/>
    <lineage>
        <taxon>Eukaryota</taxon>
        <taxon>Fungi</taxon>
        <taxon>Dikarya</taxon>
        <taxon>Ascomycota</taxon>
        <taxon>Pezizomycotina</taxon>
        <taxon>Leotiomycetes</taxon>
        <taxon>Helotiales</taxon>
        <taxon>Sclerotiniaceae</taxon>
        <taxon>Botrytis</taxon>
    </lineage>
</organism>
<evidence type="ECO:0000256" key="4">
    <source>
        <dbReference type="SAM" id="MobiDB-lite"/>
    </source>
</evidence>
<evidence type="ECO:0000256" key="1">
    <source>
        <dbReference type="ARBA" id="ARBA00023136"/>
    </source>
</evidence>
<dbReference type="AlphaFoldDB" id="A0A4Z1GBB4"/>
<dbReference type="Pfam" id="PF05648">
    <property type="entry name" value="PEX11"/>
    <property type="match status" value="1"/>
</dbReference>
<keyword evidence="2" id="KW-0576">Peroxisome</keyword>
<keyword evidence="1" id="KW-0472">Membrane</keyword>
<feature type="compositionally biased region" description="Basic and acidic residues" evidence="4">
    <location>
        <begin position="368"/>
        <end position="384"/>
    </location>
</feature>
<feature type="region of interest" description="Disordered" evidence="4">
    <location>
        <begin position="287"/>
        <end position="333"/>
    </location>
</feature>
<dbReference type="GO" id="GO:0005778">
    <property type="term" value="C:peroxisomal membrane"/>
    <property type="evidence" value="ECO:0007669"/>
    <property type="project" value="UniProtKB-SubCell"/>
</dbReference>
<protein>
    <submittedName>
        <fullName evidence="5">Uncharacterized protein</fullName>
    </submittedName>
</protein>
<evidence type="ECO:0000256" key="2">
    <source>
        <dbReference type="ARBA" id="ARBA00023140"/>
    </source>
</evidence>